<feature type="domain" description="Fatty acid desaturase" evidence="12">
    <location>
        <begin position="56"/>
        <end position="262"/>
    </location>
</feature>
<keyword evidence="8" id="KW-0408">Iron</keyword>
<keyword evidence="9" id="KW-0443">Lipid metabolism</keyword>
<dbReference type="GO" id="GO:0016717">
    <property type="term" value="F:oxidoreductase activity, acting on paired donors, with oxidation of a pair of donors resulting in the reduction of molecular oxygen to two molecules of water"/>
    <property type="evidence" value="ECO:0007669"/>
    <property type="project" value="InterPro"/>
</dbReference>
<dbReference type="GO" id="GO:0016020">
    <property type="term" value="C:membrane"/>
    <property type="evidence" value="ECO:0007669"/>
    <property type="project" value="UniProtKB-SubCell"/>
</dbReference>
<keyword evidence="3" id="KW-0444">Lipid biosynthesis</keyword>
<evidence type="ECO:0000256" key="2">
    <source>
        <dbReference type="ARBA" id="ARBA00009295"/>
    </source>
</evidence>
<keyword evidence="7" id="KW-0560">Oxidoreductase</keyword>
<keyword evidence="10" id="KW-0472">Membrane</keyword>
<dbReference type="EMBL" id="HBKN01012958">
    <property type="protein sequence ID" value="CAE2286080.1"/>
    <property type="molecule type" value="Transcribed_RNA"/>
</dbReference>
<sequence>MSRLLRWDGSEMDMLTETFIRSMRLLFSTWTKHAAVLVGGTLIVKGSKHAPKVSKWLILGSVASYGWRVFASHAGGHRYFAHMSFKTTKLFELLLAMTVQVSASNENIVYWINFHEFHHQACETEDDIHTPWRMGFWAVQLQDSSANLVTTQEGLERLFRTDLLQFRYLNDLVWLRNRQLEIKACEHLFWLLCGKDVFFWGCLVPNVLHFHAIRLTNSAAHLWGYRPYVAQFQSECKATNNWWVAIFNGGEGWHNNHHAFMGSAKHGFMWWEFDWVYFGLLILGKLGVVWDIKVPTQEVLEARYKGSSKRDLGIKRLYRLECESAESKRKLTAQPAAWLL</sequence>
<dbReference type="InterPro" id="IPR015876">
    <property type="entry name" value="Acyl-CoA_DS"/>
</dbReference>
<evidence type="ECO:0000256" key="1">
    <source>
        <dbReference type="ARBA" id="ARBA00004141"/>
    </source>
</evidence>
<keyword evidence="11" id="KW-0275">Fatty acid biosynthesis</keyword>
<evidence type="ECO:0000313" key="13">
    <source>
        <dbReference type="EMBL" id="CAE2286080.1"/>
    </source>
</evidence>
<dbReference type="Pfam" id="PF00487">
    <property type="entry name" value="FA_desaturase"/>
    <property type="match status" value="1"/>
</dbReference>
<keyword evidence="4" id="KW-0812">Transmembrane</keyword>
<accession>A0A7S4K787</accession>
<organism evidence="13">
    <name type="scientific">Guillardia theta</name>
    <name type="common">Cryptophyte</name>
    <name type="synonym">Cryptomonas phi</name>
    <dbReference type="NCBI Taxonomy" id="55529"/>
    <lineage>
        <taxon>Eukaryota</taxon>
        <taxon>Cryptophyceae</taxon>
        <taxon>Pyrenomonadales</taxon>
        <taxon>Geminigeraceae</taxon>
        <taxon>Guillardia</taxon>
    </lineage>
</organism>
<protein>
    <recommendedName>
        <fullName evidence="12">Fatty acid desaturase domain-containing protein</fullName>
    </recommendedName>
</protein>
<dbReference type="PANTHER" id="PTHR11351">
    <property type="entry name" value="ACYL-COA DESATURASE"/>
    <property type="match status" value="1"/>
</dbReference>
<evidence type="ECO:0000256" key="5">
    <source>
        <dbReference type="ARBA" id="ARBA00022832"/>
    </source>
</evidence>
<evidence type="ECO:0000256" key="7">
    <source>
        <dbReference type="ARBA" id="ARBA00023002"/>
    </source>
</evidence>
<keyword evidence="6" id="KW-1133">Transmembrane helix</keyword>
<evidence type="ECO:0000256" key="6">
    <source>
        <dbReference type="ARBA" id="ARBA00022989"/>
    </source>
</evidence>
<dbReference type="GO" id="GO:0006633">
    <property type="term" value="P:fatty acid biosynthetic process"/>
    <property type="evidence" value="ECO:0007669"/>
    <property type="project" value="UniProtKB-KW"/>
</dbReference>
<evidence type="ECO:0000259" key="12">
    <source>
        <dbReference type="Pfam" id="PF00487"/>
    </source>
</evidence>
<proteinExistence type="inferred from homology"/>
<name>A0A7S4K787_GUITH</name>
<dbReference type="AlphaFoldDB" id="A0A7S4K787"/>
<evidence type="ECO:0000256" key="8">
    <source>
        <dbReference type="ARBA" id="ARBA00023004"/>
    </source>
</evidence>
<evidence type="ECO:0000256" key="3">
    <source>
        <dbReference type="ARBA" id="ARBA00022516"/>
    </source>
</evidence>
<gene>
    <name evidence="13" type="ORF">GTHE00462_LOCUS10104</name>
</gene>
<keyword evidence="5" id="KW-0276">Fatty acid metabolism</keyword>
<comment type="similarity">
    <text evidence="2">Belongs to the fatty acid desaturase type 1 family.</text>
</comment>
<evidence type="ECO:0000256" key="10">
    <source>
        <dbReference type="ARBA" id="ARBA00023136"/>
    </source>
</evidence>
<evidence type="ECO:0000256" key="11">
    <source>
        <dbReference type="ARBA" id="ARBA00023160"/>
    </source>
</evidence>
<dbReference type="PANTHER" id="PTHR11351:SF31">
    <property type="entry name" value="DESATURASE 1, ISOFORM A-RELATED"/>
    <property type="match status" value="1"/>
</dbReference>
<comment type="subcellular location">
    <subcellularLocation>
        <location evidence="1">Membrane</location>
        <topology evidence="1">Multi-pass membrane protein</topology>
    </subcellularLocation>
</comment>
<dbReference type="CDD" id="cd03505">
    <property type="entry name" value="Delta9-FADS-like"/>
    <property type="match status" value="1"/>
</dbReference>
<evidence type="ECO:0000256" key="9">
    <source>
        <dbReference type="ARBA" id="ARBA00023098"/>
    </source>
</evidence>
<evidence type="ECO:0000256" key="4">
    <source>
        <dbReference type="ARBA" id="ARBA00022692"/>
    </source>
</evidence>
<dbReference type="InterPro" id="IPR005804">
    <property type="entry name" value="FA_desaturase_dom"/>
</dbReference>
<reference evidence="13" key="1">
    <citation type="submission" date="2021-01" db="EMBL/GenBank/DDBJ databases">
        <authorList>
            <person name="Corre E."/>
            <person name="Pelletier E."/>
            <person name="Niang G."/>
            <person name="Scheremetjew M."/>
            <person name="Finn R."/>
            <person name="Kale V."/>
            <person name="Holt S."/>
            <person name="Cochrane G."/>
            <person name="Meng A."/>
            <person name="Brown T."/>
            <person name="Cohen L."/>
        </authorList>
    </citation>
    <scope>NUCLEOTIDE SEQUENCE</scope>
    <source>
        <strain evidence="13">CCMP 2712</strain>
    </source>
</reference>